<sequence length="368" mass="35842">MAMSLASTLSCAGQRKVRDVPESADGSGVQAEVGEARAALCQGQAIVNVVALPGTYYWADDAHLLTSAEGFGPRALQVAVATSVEASVSIETSITPNIPEVPSSTNLDPSSRALGSRAPTGFLPPLGLPGGGMPWGTQPSWGTPGGNPPWGSQPFPGMPGSSTPWGNQPNPMFGGGNGNGSLGSEPSSGTAGGDDAPWDTDPSGVLGGCTPSIQEISEAVGFDVGESVDLEASTTFLVPTGAYARVSAYPVFKKFTWDIVGVVGSGWGGGPISIIIAAGSALKPTGIYFDTYRAYDFAAIGGGVVSPGPIWDPGEGGGGAGGAGGTGGEGGAGGAGGEGGAGGAGGQGWFINPGDQSSPGGQGGAGGS</sequence>
<comment type="caution">
    <text evidence="2">The sequence shown here is derived from an EMBL/GenBank/DDBJ whole genome shotgun (WGS) entry which is preliminary data.</text>
</comment>
<gene>
    <name evidence="2" type="ORF">POL72_15460</name>
</gene>
<evidence type="ECO:0000256" key="1">
    <source>
        <dbReference type="SAM" id="MobiDB-lite"/>
    </source>
</evidence>
<organism evidence="2 3">
    <name type="scientific">Sorangium atrum</name>
    <dbReference type="NCBI Taxonomy" id="2995308"/>
    <lineage>
        <taxon>Bacteria</taxon>
        <taxon>Pseudomonadati</taxon>
        <taxon>Myxococcota</taxon>
        <taxon>Polyangia</taxon>
        <taxon>Polyangiales</taxon>
        <taxon>Polyangiaceae</taxon>
        <taxon>Sorangium</taxon>
    </lineage>
</organism>
<keyword evidence="3" id="KW-1185">Reference proteome</keyword>
<feature type="region of interest" description="Disordered" evidence="1">
    <location>
        <begin position="99"/>
        <end position="202"/>
    </location>
</feature>
<name>A0ABT5BYC2_9BACT</name>
<proteinExistence type="predicted"/>
<feature type="compositionally biased region" description="Gly residues" evidence="1">
    <location>
        <begin position="314"/>
        <end position="348"/>
    </location>
</feature>
<dbReference type="RefSeq" id="WP_272096086.1">
    <property type="nucleotide sequence ID" value="NZ_JAQNDK010000002.1"/>
</dbReference>
<dbReference type="EMBL" id="JAQNDK010000002">
    <property type="protein sequence ID" value="MDC0679140.1"/>
    <property type="molecule type" value="Genomic_DNA"/>
</dbReference>
<dbReference type="Proteomes" id="UP001217485">
    <property type="component" value="Unassembled WGS sequence"/>
</dbReference>
<reference evidence="2 3" key="1">
    <citation type="submission" date="2023-01" db="EMBL/GenBank/DDBJ databases">
        <title>Minimal conservation of predation-associated metabolite biosynthetic gene clusters underscores biosynthetic potential of Myxococcota including descriptions for ten novel species: Archangium lansinium sp. nov., Myxococcus landrumus sp. nov., Nannocystis bai.</title>
        <authorList>
            <person name="Ahearne A."/>
            <person name="Stevens C."/>
            <person name="Dowd S."/>
        </authorList>
    </citation>
    <scope>NUCLEOTIDE SEQUENCE [LARGE SCALE GENOMIC DNA]</scope>
    <source>
        <strain evidence="2 3">WIWO2</strain>
    </source>
</reference>
<feature type="region of interest" description="Disordered" evidence="1">
    <location>
        <begin position="311"/>
        <end position="368"/>
    </location>
</feature>
<feature type="compositionally biased region" description="Polar residues" evidence="1">
    <location>
        <begin position="99"/>
        <end position="109"/>
    </location>
</feature>
<accession>A0ABT5BYC2</accession>
<protein>
    <submittedName>
        <fullName evidence="2">Uncharacterized protein</fullName>
    </submittedName>
</protein>
<evidence type="ECO:0000313" key="2">
    <source>
        <dbReference type="EMBL" id="MDC0679140.1"/>
    </source>
</evidence>
<evidence type="ECO:0000313" key="3">
    <source>
        <dbReference type="Proteomes" id="UP001217485"/>
    </source>
</evidence>